<keyword evidence="2" id="KW-1185">Reference proteome</keyword>
<evidence type="ECO:0000313" key="2">
    <source>
        <dbReference type="Proteomes" id="UP000692954"/>
    </source>
</evidence>
<accession>A0A8S1RU92</accession>
<dbReference type="Proteomes" id="UP000692954">
    <property type="component" value="Unassembled WGS sequence"/>
</dbReference>
<dbReference type="AlphaFoldDB" id="A0A8S1RU92"/>
<name>A0A8S1RU92_9CILI</name>
<sequence>MTIGTPNCPSQQRFLQQIYLKWGNLILKMIKNGIIIQQLVFKKN</sequence>
<gene>
    <name evidence="1" type="ORF">PSON_ATCC_30995.1.T2580016</name>
</gene>
<comment type="caution">
    <text evidence="1">The sequence shown here is derived from an EMBL/GenBank/DDBJ whole genome shotgun (WGS) entry which is preliminary data.</text>
</comment>
<organism evidence="1 2">
    <name type="scientific">Paramecium sonneborni</name>
    <dbReference type="NCBI Taxonomy" id="65129"/>
    <lineage>
        <taxon>Eukaryota</taxon>
        <taxon>Sar</taxon>
        <taxon>Alveolata</taxon>
        <taxon>Ciliophora</taxon>
        <taxon>Intramacronucleata</taxon>
        <taxon>Oligohymenophorea</taxon>
        <taxon>Peniculida</taxon>
        <taxon>Parameciidae</taxon>
        <taxon>Paramecium</taxon>
    </lineage>
</organism>
<proteinExistence type="predicted"/>
<reference evidence="1" key="1">
    <citation type="submission" date="2021-01" db="EMBL/GenBank/DDBJ databases">
        <authorList>
            <consortium name="Genoscope - CEA"/>
            <person name="William W."/>
        </authorList>
    </citation>
    <scope>NUCLEOTIDE SEQUENCE</scope>
</reference>
<dbReference type="EMBL" id="CAJJDN010000258">
    <property type="protein sequence ID" value="CAD8130044.1"/>
    <property type="molecule type" value="Genomic_DNA"/>
</dbReference>
<evidence type="ECO:0000313" key="1">
    <source>
        <dbReference type="EMBL" id="CAD8130044.1"/>
    </source>
</evidence>
<protein>
    <submittedName>
        <fullName evidence="1">Uncharacterized protein</fullName>
    </submittedName>
</protein>